<protein>
    <submittedName>
        <fullName evidence="1">Uncharacterized protein</fullName>
    </submittedName>
</protein>
<dbReference type="Proteomes" id="UP001162992">
    <property type="component" value="Chromosome 16"/>
</dbReference>
<reference evidence="2" key="1">
    <citation type="journal article" date="2024" name="Proc. Natl. Acad. Sci. U.S.A.">
        <title>Extraordinary preservation of gene collinearity over three hundred million years revealed in homosporous lycophytes.</title>
        <authorList>
            <person name="Li C."/>
            <person name="Wickell D."/>
            <person name="Kuo L.Y."/>
            <person name="Chen X."/>
            <person name="Nie B."/>
            <person name="Liao X."/>
            <person name="Peng D."/>
            <person name="Ji J."/>
            <person name="Jenkins J."/>
            <person name="Williams M."/>
            <person name="Shu S."/>
            <person name="Plott C."/>
            <person name="Barry K."/>
            <person name="Rajasekar S."/>
            <person name="Grimwood J."/>
            <person name="Han X."/>
            <person name="Sun S."/>
            <person name="Hou Z."/>
            <person name="He W."/>
            <person name="Dai G."/>
            <person name="Sun C."/>
            <person name="Schmutz J."/>
            <person name="Leebens-Mack J.H."/>
            <person name="Li F.W."/>
            <person name="Wang L."/>
        </authorList>
    </citation>
    <scope>NUCLEOTIDE SEQUENCE [LARGE SCALE GENOMIC DNA]</scope>
    <source>
        <strain evidence="2">cv. PW_Plant_1</strain>
    </source>
</reference>
<evidence type="ECO:0000313" key="2">
    <source>
        <dbReference type="Proteomes" id="UP001162992"/>
    </source>
</evidence>
<keyword evidence="2" id="KW-1185">Reference proteome</keyword>
<proteinExistence type="predicted"/>
<gene>
    <name evidence="1" type="ORF">O6H91_16G003300</name>
</gene>
<name>A0ACC2B9C3_DIPCM</name>
<dbReference type="EMBL" id="CM055107">
    <property type="protein sequence ID" value="KAJ7526366.1"/>
    <property type="molecule type" value="Genomic_DNA"/>
</dbReference>
<comment type="caution">
    <text evidence="1">The sequence shown here is derived from an EMBL/GenBank/DDBJ whole genome shotgun (WGS) entry which is preliminary data.</text>
</comment>
<sequence>MAPAYVKELTYTPCVKVVEKVVEVEKLVEVVKVEEYGHPIQEQLGDIDYCPNDYPSWPETIALGFQHYLTAIGINVLIATILVGKMGGDNFAKVRVIQTLLFVNGINTLLQSTFGTRLPIVITGSFAYLIPIISIINSAPFQAIYDDDERFCQTMRSIQGALIAASSIQFVLGFSGLWGILLRFTTALGIAPVVILAGLGLYTYGFEGVANCAEIGIPELVVFVTFSQFLQNIRARKSMPVFERFPIIFSVAIVWFYAHILTVSGAYKHASNKAKIHCRTDRAHLIDSSRWVRIPYPLQWGAPTFNAGYTFAMMASALVAQVESTATIYGLSRLSNATPPPPFVVSRAIGWQGIGTLLGGLFGTLTGPTVSVENAGLVGITRVGSRHTAQLAAAFMIVLSVLGKFGGVIASIPQPIVAALICVLHGVLATAGASFLHFTNVNLIRNIFVIGFTLFMGFSVPQYFHEFAITTGHGPVNTRATWFNIILNTIFSSNAMVGFIIAILLDNTLKGKSKDKGRVWWIKYHKWKDCPTNEEFYRLPYGLNKYFPPPHS</sequence>
<organism evidence="1 2">
    <name type="scientific">Diphasiastrum complanatum</name>
    <name type="common">Issler's clubmoss</name>
    <name type="synonym">Lycopodium complanatum</name>
    <dbReference type="NCBI Taxonomy" id="34168"/>
    <lineage>
        <taxon>Eukaryota</taxon>
        <taxon>Viridiplantae</taxon>
        <taxon>Streptophyta</taxon>
        <taxon>Embryophyta</taxon>
        <taxon>Tracheophyta</taxon>
        <taxon>Lycopodiopsida</taxon>
        <taxon>Lycopodiales</taxon>
        <taxon>Lycopodiaceae</taxon>
        <taxon>Lycopodioideae</taxon>
        <taxon>Diphasiastrum</taxon>
    </lineage>
</organism>
<accession>A0ACC2B9C3</accession>
<evidence type="ECO:0000313" key="1">
    <source>
        <dbReference type="EMBL" id="KAJ7526366.1"/>
    </source>
</evidence>